<protein>
    <recommendedName>
        <fullName evidence="4">Histidine kinase</fullName>
    </recommendedName>
</protein>
<proteinExistence type="predicted"/>
<evidence type="ECO:0000313" key="3">
    <source>
        <dbReference type="Proteomes" id="UP000037247"/>
    </source>
</evidence>
<keyword evidence="3" id="KW-1185">Reference proteome</keyword>
<feature type="transmembrane region" description="Helical" evidence="1">
    <location>
        <begin position="93"/>
        <end position="112"/>
    </location>
</feature>
<comment type="caution">
    <text evidence="2">The sequence shown here is derived from an EMBL/GenBank/DDBJ whole genome shotgun (WGS) entry which is preliminary data.</text>
</comment>
<sequence>MRDDGRGVDRDELDPRLADSLRGIERRVMAEVPLRGRAVAAIWVAVVVLAGMSVVTALTGTSTPLSELAVIFGAAAVVLSMVAVIVRRFAPCWIAAAVSAVAVPISILGYWADQTARQQTSLGLLVAALCHIALVVNWVQCVRPPAGHNGGHAS</sequence>
<name>A0ABR5I8S5_9ACTN</name>
<dbReference type="RefSeq" id="WP_049700163.1">
    <property type="nucleotide sequence ID" value="NZ_CBDRLS010000007.1"/>
</dbReference>
<accession>A0ABR5I8S5</accession>
<gene>
    <name evidence="2" type="ORF">ABW18_16935</name>
</gene>
<keyword evidence="1" id="KW-1133">Transmembrane helix</keyword>
<evidence type="ECO:0008006" key="4">
    <source>
        <dbReference type="Google" id="ProtNLM"/>
    </source>
</evidence>
<feature type="transmembrane region" description="Helical" evidence="1">
    <location>
        <begin position="65"/>
        <end position="86"/>
    </location>
</feature>
<feature type="transmembrane region" description="Helical" evidence="1">
    <location>
        <begin position="38"/>
        <end position="59"/>
    </location>
</feature>
<dbReference type="EMBL" id="LDTZ01000020">
    <property type="protein sequence ID" value="KNA90094.1"/>
    <property type="molecule type" value="Genomic_DNA"/>
</dbReference>
<feature type="transmembrane region" description="Helical" evidence="1">
    <location>
        <begin position="118"/>
        <end position="139"/>
    </location>
</feature>
<dbReference type="Proteomes" id="UP000037247">
    <property type="component" value="Unassembled WGS sequence"/>
</dbReference>
<organism evidence="2 3">
    <name type="scientific">Gordonia jacobaea</name>
    <dbReference type="NCBI Taxonomy" id="122202"/>
    <lineage>
        <taxon>Bacteria</taxon>
        <taxon>Bacillati</taxon>
        <taxon>Actinomycetota</taxon>
        <taxon>Actinomycetes</taxon>
        <taxon>Mycobacteriales</taxon>
        <taxon>Gordoniaceae</taxon>
        <taxon>Gordonia</taxon>
    </lineage>
</organism>
<evidence type="ECO:0000256" key="1">
    <source>
        <dbReference type="SAM" id="Phobius"/>
    </source>
</evidence>
<keyword evidence="1" id="KW-0472">Membrane</keyword>
<reference evidence="2 3" key="1">
    <citation type="submission" date="2015-05" db="EMBL/GenBank/DDBJ databases">
        <title>Draft genome sequence of the bacterium Gordonia jacobaea a new member of the Gordonia genus.</title>
        <authorList>
            <person name="Jimenez-Galisteo G."/>
            <person name="Dominguez A."/>
            <person name="Munoz E."/>
            <person name="Vinas M."/>
        </authorList>
    </citation>
    <scope>NUCLEOTIDE SEQUENCE [LARGE SCALE GENOMIC DNA]</scope>
    <source>
        <strain evidence="3">mv1</strain>
    </source>
</reference>
<keyword evidence="1" id="KW-0812">Transmembrane</keyword>
<evidence type="ECO:0000313" key="2">
    <source>
        <dbReference type="EMBL" id="KNA90094.1"/>
    </source>
</evidence>